<sequence length="406" mass="44042">MTFDLARVRAEFPLLAREVNGQPLAYLDSAASAQKPQAVIDAESRFYEHGYAAVHRGIHTLSAEATTEMENVRIQAAHFLNAASAEEIVFVKGTTEAINLVANSWGGSQLQPGDNIIITEMEHHANIVPWQMVAQRTGAEVRFIPLTDDGELDLAQLPALIDSRTRLLAVTHVSNVLGTENPVKALVAQAKAAGVITLIDGAQAVMHHTVDVQDLDCDFYVFSGHKLYGPTGIGILYGRKALLDNMPPWEGGGAMISTVSLTEGTTYAAAPWRFEAGSPNTGAIVGLGAAIQWISELGLDVIAEREQQLMRYALDKLAAVPDMVIYGPQQRAGVIAFNLGKHHAFDVGSFLDQYGIAIRTGHHCAMPLMHRYQVPAMCRASFVLYNSEEEVDRLAAGLTRIHRLLG</sequence>
<comment type="similarity">
    <text evidence="2 10">Belongs to the class-V pyridoxal-phosphate-dependent aminotransferase family. Csd subfamily.</text>
</comment>
<comment type="catalytic activity">
    <reaction evidence="8 10">
        <text>(sulfur carrier)-H + L-cysteine = (sulfur carrier)-SH + L-alanine</text>
        <dbReference type="Rhea" id="RHEA:43892"/>
        <dbReference type="Rhea" id="RHEA-COMP:14737"/>
        <dbReference type="Rhea" id="RHEA-COMP:14739"/>
        <dbReference type="ChEBI" id="CHEBI:29917"/>
        <dbReference type="ChEBI" id="CHEBI:35235"/>
        <dbReference type="ChEBI" id="CHEBI:57972"/>
        <dbReference type="ChEBI" id="CHEBI:64428"/>
        <dbReference type="EC" id="2.8.1.7"/>
    </reaction>
</comment>
<gene>
    <name evidence="12" type="primary">sufS</name>
    <name evidence="13" type="ORF">EpCFBP13511_01255</name>
    <name evidence="12" type="ORF">IFT93_02490</name>
</gene>
<dbReference type="AlphaFoldDB" id="A0A4U3FNZ0"/>
<dbReference type="EMBL" id="JACYNN010000001">
    <property type="protein sequence ID" value="MBD8105290.1"/>
    <property type="molecule type" value="Genomic_DNA"/>
</dbReference>
<dbReference type="NCBIfam" id="NF006791">
    <property type="entry name" value="PRK09295.1"/>
    <property type="match status" value="1"/>
</dbReference>
<evidence type="ECO:0000313" key="14">
    <source>
        <dbReference type="Proteomes" id="UP000306393"/>
    </source>
</evidence>
<dbReference type="PROSITE" id="PS00595">
    <property type="entry name" value="AA_TRANSFER_CLASS_5"/>
    <property type="match status" value="1"/>
</dbReference>
<dbReference type="InterPro" id="IPR015424">
    <property type="entry name" value="PyrdxlP-dep_Trfase"/>
</dbReference>
<dbReference type="OrthoDB" id="9808002at2"/>
<dbReference type="Pfam" id="PF00266">
    <property type="entry name" value="Aminotran_5"/>
    <property type="match status" value="1"/>
</dbReference>
<evidence type="ECO:0000256" key="9">
    <source>
        <dbReference type="RuleBase" id="RU004504"/>
    </source>
</evidence>
<reference evidence="12 15" key="2">
    <citation type="journal article" date="2020" name="FEMS Microbiol. Ecol.">
        <title>Temporal dynamics of bacterial communities during seed development and maturation.</title>
        <authorList>
            <person name="Chesneau G."/>
            <person name="Torres-Cortes G."/>
            <person name="Briand M."/>
            <person name="Darrasse A."/>
            <person name="Preveaux A."/>
            <person name="Marais C."/>
            <person name="Jacques M.A."/>
            <person name="Shade A."/>
            <person name="Barret M."/>
        </authorList>
    </citation>
    <scope>NUCLEOTIDE SEQUENCE [LARGE SCALE GENOMIC DNA]</scope>
    <source>
        <strain evidence="12 15">CFBP13732</strain>
    </source>
</reference>
<protein>
    <recommendedName>
        <fullName evidence="3 10">Cysteine desulfurase</fullName>
        <ecNumber evidence="3 10">2.8.1.7</ecNumber>
    </recommendedName>
</protein>
<dbReference type="Proteomes" id="UP000306393">
    <property type="component" value="Unassembled WGS sequence"/>
</dbReference>
<dbReference type="Gene3D" id="3.40.640.10">
    <property type="entry name" value="Type I PLP-dependent aspartate aminotransferase-like (Major domain)"/>
    <property type="match status" value="1"/>
</dbReference>
<dbReference type="InterPro" id="IPR015422">
    <property type="entry name" value="PyrdxlP-dep_Trfase_small"/>
</dbReference>
<dbReference type="GO" id="GO:0016829">
    <property type="term" value="F:lyase activity"/>
    <property type="evidence" value="ECO:0007669"/>
    <property type="project" value="UniProtKB-KW"/>
</dbReference>
<dbReference type="InterPro" id="IPR020578">
    <property type="entry name" value="Aminotrans_V_PyrdxlP_BS"/>
</dbReference>
<proteinExistence type="inferred from homology"/>
<dbReference type="PANTHER" id="PTHR43586">
    <property type="entry name" value="CYSTEINE DESULFURASE"/>
    <property type="match status" value="1"/>
</dbReference>
<dbReference type="EC" id="2.8.1.7" evidence="3 10"/>
<evidence type="ECO:0000256" key="1">
    <source>
        <dbReference type="ARBA" id="ARBA00001933"/>
    </source>
</evidence>
<evidence type="ECO:0000313" key="15">
    <source>
        <dbReference type="Proteomes" id="UP000661012"/>
    </source>
</evidence>
<keyword evidence="4" id="KW-0963">Cytoplasm</keyword>
<evidence type="ECO:0000256" key="3">
    <source>
        <dbReference type="ARBA" id="ARBA00012239"/>
    </source>
</evidence>
<comment type="caution">
    <text evidence="13">The sequence shown here is derived from an EMBL/GenBank/DDBJ whole genome shotgun (WGS) entry which is preliminary data.</text>
</comment>
<dbReference type="RefSeq" id="WP_137268540.1">
    <property type="nucleotide sequence ID" value="NZ_JACYNM010000001.1"/>
</dbReference>
<dbReference type="InterPro" id="IPR000192">
    <property type="entry name" value="Aminotrans_V_dom"/>
</dbReference>
<dbReference type="InterPro" id="IPR010970">
    <property type="entry name" value="Cys_dSase_SufS"/>
</dbReference>
<comment type="cofactor">
    <cofactor evidence="1 9">
        <name>pyridoxal 5'-phosphate</name>
        <dbReference type="ChEBI" id="CHEBI:597326"/>
    </cofactor>
</comment>
<dbReference type="Proteomes" id="UP000661012">
    <property type="component" value="Unassembled WGS sequence"/>
</dbReference>
<dbReference type="Gene3D" id="3.90.1150.10">
    <property type="entry name" value="Aspartate Aminotransferase, domain 1"/>
    <property type="match status" value="1"/>
</dbReference>
<keyword evidence="5 10" id="KW-0808">Transferase</keyword>
<evidence type="ECO:0000313" key="13">
    <source>
        <dbReference type="EMBL" id="TKJ95012.1"/>
    </source>
</evidence>
<evidence type="ECO:0000256" key="4">
    <source>
        <dbReference type="ARBA" id="ARBA00022490"/>
    </source>
</evidence>
<dbReference type="InterPro" id="IPR015421">
    <property type="entry name" value="PyrdxlP-dep_Trfase_major"/>
</dbReference>
<name>A0A4U3FNZ0_9GAMM</name>
<keyword evidence="15" id="KW-1185">Reference proteome</keyword>
<dbReference type="PANTHER" id="PTHR43586:SF25">
    <property type="entry name" value="CYSTEINE DESULFURASE"/>
    <property type="match status" value="1"/>
</dbReference>
<keyword evidence="6 10" id="KW-0663">Pyridoxal phosphate</keyword>
<accession>A0A4U3FNZ0</accession>
<dbReference type="EMBL" id="QGAC01000001">
    <property type="protein sequence ID" value="TKJ95012.1"/>
    <property type="molecule type" value="Genomic_DNA"/>
</dbReference>
<organism evidence="13 14">
    <name type="scientific">Erwinia persicina</name>
    <dbReference type="NCBI Taxonomy" id="55211"/>
    <lineage>
        <taxon>Bacteria</taxon>
        <taxon>Pseudomonadati</taxon>
        <taxon>Pseudomonadota</taxon>
        <taxon>Gammaproteobacteria</taxon>
        <taxon>Enterobacterales</taxon>
        <taxon>Erwiniaceae</taxon>
        <taxon>Erwinia</taxon>
    </lineage>
</organism>
<evidence type="ECO:0000256" key="2">
    <source>
        <dbReference type="ARBA" id="ARBA00010447"/>
    </source>
</evidence>
<evidence type="ECO:0000256" key="10">
    <source>
        <dbReference type="RuleBase" id="RU004506"/>
    </source>
</evidence>
<evidence type="ECO:0000256" key="8">
    <source>
        <dbReference type="ARBA" id="ARBA00050776"/>
    </source>
</evidence>
<feature type="domain" description="Aminotransferase class V" evidence="11">
    <location>
        <begin position="26"/>
        <end position="394"/>
    </location>
</feature>
<dbReference type="GO" id="GO:0030170">
    <property type="term" value="F:pyridoxal phosphate binding"/>
    <property type="evidence" value="ECO:0007669"/>
    <property type="project" value="UniProtKB-UniRule"/>
</dbReference>
<dbReference type="NCBIfam" id="TIGR01979">
    <property type="entry name" value="sufS"/>
    <property type="match status" value="1"/>
</dbReference>
<dbReference type="CDD" id="cd06453">
    <property type="entry name" value="SufS_like"/>
    <property type="match status" value="1"/>
</dbReference>
<dbReference type="GO" id="GO:0031071">
    <property type="term" value="F:cysteine desulfurase activity"/>
    <property type="evidence" value="ECO:0007669"/>
    <property type="project" value="UniProtKB-UniRule"/>
</dbReference>
<evidence type="ECO:0000256" key="7">
    <source>
        <dbReference type="ARBA" id="ARBA00023239"/>
    </source>
</evidence>
<evidence type="ECO:0000256" key="6">
    <source>
        <dbReference type="ARBA" id="ARBA00022898"/>
    </source>
</evidence>
<dbReference type="GO" id="GO:0006534">
    <property type="term" value="P:cysteine metabolic process"/>
    <property type="evidence" value="ECO:0007669"/>
    <property type="project" value="UniProtKB-UniRule"/>
</dbReference>
<reference evidence="13 14" key="1">
    <citation type="journal article" date="2019" name="Sci. Rep.">
        <title>Differences in resource use lead to coexistence of seed-transmitted microbial populations.</title>
        <authorList>
            <person name="Torres-Cortes G."/>
            <person name="Garcia B.J."/>
            <person name="Compant S."/>
            <person name="Rezki S."/>
            <person name="Jones P."/>
            <person name="Preveaux A."/>
            <person name="Briand M."/>
            <person name="Roulet A."/>
            <person name="Bouchez O."/>
            <person name="Jacobson D."/>
            <person name="Barret M."/>
        </authorList>
    </citation>
    <scope>NUCLEOTIDE SEQUENCE [LARGE SCALE GENOMIC DNA]</scope>
    <source>
        <strain evidence="13 14">CFBP13511</strain>
    </source>
</reference>
<evidence type="ECO:0000259" key="11">
    <source>
        <dbReference type="Pfam" id="PF00266"/>
    </source>
</evidence>
<comment type="function">
    <text evidence="10">Catalyzes the removal of elemental sulfur and selenium atoms from L-cysteine, L-cystine, L-selenocysteine, and L-selenocystine to produce L-alanine.</text>
</comment>
<dbReference type="STRING" id="1219360.GCA_001571305_00998"/>
<evidence type="ECO:0000313" key="12">
    <source>
        <dbReference type="EMBL" id="MBD8105290.1"/>
    </source>
</evidence>
<keyword evidence="7" id="KW-0456">Lyase</keyword>
<dbReference type="SUPFAM" id="SSF53383">
    <property type="entry name" value="PLP-dependent transferases"/>
    <property type="match status" value="1"/>
</dbReference>
<evidence type="ECO:0000256" key="5">
    <source>
        <dbReference type="ARBA" id="ARBA00022679"/>
    </source>
</evidence>